<evidence type="ECO:0000259" key="9">
    <source>
        <dbReference type="Pfam" id="PF00248"/>
    </source>
</evidence>
<sequence>MFDHGASDLRDPPAAVNRNRARERSVWDGMTKLTLNDGRSLPQLGLGTYQIPDSQVAAVVRRGLDTGYQLVDTAAIYGNERGVGDGLRGEAAFLTTKLWNDRHRDAVAALDESLALLGVEAVDLYLIHWPVPAEDGYVEAWQSLIALREAGKARSIGVSNFLPEHLDRIIEATGVVPAVNQIELHPRFQQREARAYHEAKGIVTQSWSPLGQGGELLTTPEIVAIAEKHDRSTAQVVLAWHLAHGLSVIPKAADAAHMADNFAATELTLDEDDMAAIDALDDADGRIGPDPREM</sequence>
<protein>
    <submittedName>
        <fullName evidence="10">DkgA protein</fullName>
    </submittedName>
</protein>
<proteinExistence type="inferred from homology"/>
<dbReference type="PRINTS" id="PR00069">
    <property type="entry name" value="ALDKETRDTASE"/>
</dbReference>
<dbReference type="GO" id="GO:0016616">
    <property type="term" value="F:oxidoreductase activity, acting on the CH-OH group of donors, NAD or NADP as acceptor"/>
    <property type="evidence" value="ECO:0007669"/>
    <property type="project" value="UniProtKB-ARBA"/>
</dbReference>
<evidence type="ECO:0000256" key="5">
    <source>
        <dbReference type="PIRSR" id="PIRSR000097-1"/>
    </source>
</evidence>
<dbReference type="Gene3D" id="3.20.20.100">
    <property type="entry name" value="NADP-dependent oxidoreductase domain"/>
    <property type="match status" value="1"/>
</dbReference>
<dbReference type="EMBL" id="BBJS01000001">
    <property type="protein sequence ID" value="GAN11931.1"/>
    <property type="molecule type" value="Genomic_DNA"/>
</dbReference>
<dbReference type="FunFam" id="3.20.20.100:FF:000002">
    <property type="entry name" value="2,5-diketo-D-gluconic acid reductase A"/>
    <property type="match status" value="1"/>
</dbReference>
<evidence type="ECO:0000313" key="11">
    <source>
        <dbReference type="Proteomes" id="UP000032025"/>
    </source>
</evidence>
<evidence type="ECO:0000256" key="2">
    <source>
        <dbReference type="ARBA" id="ARBA00022857"/>
    </source>
</evidence>
<dbReference type="Proteomes" id="UP000032025">
    <property type="component" value="Unassembled WGS sequence"/>
</dbReference>
<dbReference type="InterPro" id="IPR018170">
    <property type="entry name" value="Aldo/ket_reductase_CS"/>
</dbReference>
<dbReference type="Pfam" id="PF00248">
    <property type="entry name" value="Aldo_ket_red"/>
    <property type="match status" value="1"/>
</dbReference>
<dbReference type="PROSITE" id="PS00062">
    <property type="entry name" value="ALDOKETO_REDUCTASE_2"/>
    <property type="match status" value="1"/>
</dbReference>
<accession>A0A0C9MMC4</accession>
<feature type="compositionally biased region" description="Basic and acidic residues" evidence="8">
    <location>
        <begin position="1"/>
        <end position="11"/>
    </location>
</feature>
<feature type="region of interest" description="Disordered" evidence="8">
    <location>
        <begin position="1"/>
        <end position="22"/>
    </location>
</feature>
<feature type="active site" description="Proton donor" evidence="5">
    <location>
        <position position="77"/>
    </location>
</feature>
<evidence type="ECO:0000256" key="7">
    <source>
        <dbReference type="PIRSR" id="PIRSR000097-3"/>
    </source>
</evidence>
<evidence type="ECO:0000256" key="1">
    <source>
        <dbReference type="ARBA" id="ARBA00007905"/>
    </source>
</evidence>
<comment type="caution">
    <text evidence="10">The sequence shown here is derived from an EMBL/GenBank/DDBJ whole genome shotgun (WGS) entry which is preliminary data.</text>
</comment>
<dbReference type="InterPro" id="IPR023210">
    <property type="entry name" value="NADP_OxRdtase_dom"/>
</dbReference>
<evidence type="ECO:0000313" key="10">
    <source>
        <dbReference type="EMBL" id="GAN11931.1"/>
    </source>
</evidence>
<organism evidence="10 11">
    <name type="scientific">Sphingomonas paucimobilis NBRC 13935</name>
    <dbReference type="NCBI Taxonomy" id="1219050"/>
    <lineage>
        <taxon>Bacteria</taxon>
        <taxon>Pseudomonadati</taxon>
        <taxon>Pseudomonadota</taxon>
        <taxon>Alphaproteobacteria</taxon>
        <taxon>Sphingomonadales</taxon>
        <taxon>Sphingomonadaceae</taxon>
        <taxon>Sphingomonas</taxon>
    </lineage>
</organism>
<evidence type="ECO:0000256" key="6">
    <source>
        <dbReference type="PIRSR" id="PIRSR000097-2"/>
    </source>
</evidence>
<dbReference type="InterPro" id="IPR036812">
    <property type="entry name" value="NAD(P)_OxRdtase_dom_sf"/>
</dbReference>
<gene>
    <name evidence="10" type="primary">dkgA</name>
    <name evidence="10" type="ORF">SP6_01_00100</name>
</gene>
<feature type="domain" description="NADP-dependent oxidoreductase" evidence="9">
    <location>
        <begin position="44"/>
        <end position="281"/>
    </location>
</feature>
<dbReference type="PIRSF" id="PIRSF000097">
    <property type="entry name" value="AKR"/>
    <property type="match status" value="1"/>
</dbReference>
<feature type="binding site" evidence="6">
    <location>
        <position position="128"/>
    </location>
    <ligand>
        <name>substrate</name>
    </ligand>
</feature>
<comment type="similarity">
    <text evidence="1">Belongs to the aldo/keto reductase family.</text>
</comment>
<name>A0A0C9MMC4_SPHPI</name>
<comment type="catalytic activity">
    <reaction evidence="4">
        <text>hydroxyacetone + NADP(+) = methylglyoxal + NADPH + H(+)</text>
        <dbReference type="Rhea" id="RHEA:27986"/>
        <dbReference type="ChEBI" id="CHEBI:15378"/>
        <dbReference type="ChEBI" id="CHEBI:17158"/>
        <dbReference type="ChEBI" id="CHEBI:27957"/>
        <dbReference type="ChEBI" id="CHEBI:57783"/>
        <dbReference type="ChEBI" id="CHEBI:58349"/>
    </reaction>
</comment>
<evidence type="ECO:0000256" key="4">
    <source>
        <dbReference type="ARBA" id="ARBA00049445"/>
    </source>
</evidence>
<keyword evidence="11" id="KW-1185">Reference proteome</keyword>
<dbReference type="AlphaFoldDB" id="A0A0C9MMC4"/>
<reference evidence="10 11" key="1">
    <citation type="submission" date="2014-08" db="EMBL/GenBank/DDBJ databases">
        <title>Whole genome shotgun sequence of Sphingomonas paucimobilis NBRC 13935.</title>
        <authorList>
            <person name="Hosoyama A."/>
            <person name="Hashimoto M."/>
            <person name="Hosoyama Y."/>
            <person name="Noguchi M."/>
            <person name="Uohara A."/>
            <person name="Ohji S."/>
            <person name="Katano-Makiyama Y."/>
            <person name="Ichikawa N."/>
            <person name="Kimura A."/>
            <person name="Yamazoe A."/>
            <person name="Fujita N."/>
        </authorList>
    </citation>
    <scope>NUCLEOTIDE SEQUENCE [LARGE SCALE GENOMIC DNA]</scope>
    <source>
        <strain evidence="10 11">NBRC 13935</strain>
    </source>
</reference>
<keyword evidence="3" id="KW-0560">Oxidoreductase</keyword>
<keyword evidence="2" id="KW-0521">NADP</keyword>
<evidence type="ECO:0000256" key="8">
    <source>
        <dbReference type="SAM" id="MobiDB-lite"/>
    </source>
</evidence>
<dbReference type="PANTHER" id="PTHR43827">
    <property type="entry name" value="2,5-DIKETO-D-GLUCONIC ACID REDUCTASE"/>
    <property type="match status" value="1"/>
</dbReference>
<feature type="site" description="Lowers pKa of active site Tyr" evidence="7">
    <location>
        <position position="97"/>
    </location>
</feature>
<dbReference type="SUPFAM" id="SSF51430">
    <property type="entry name" value="NAD(P)-linked oxidoreductase"/>
    <property type="match status" value="1"/>
</dbReference>
<evidence type="ECO:0000256" key="3">
    <source>
        <dbReference type="ARBA" id="ARBA00023002"/>
    </source>
</evidence>
<dbReference type="PANTHER" id="PTHR43827:SF3">
    <property type="entry name" value="NADP-DEPENDENT OXIDOREDUCTASE DOMAIN-CONTAINING PROTEIN"/>
    <property type="match status" value="1"/>
</dbReference>
<dbReference type="InterPro" id="IPR020471">
    <property type="entry name" value="AKR"/>
</dbReference>